<dbReference type="GO" id="GO:0004252">
    <property type="term" value="F:serine-type endopeptidase activity"/>
    <property type="evidence" value="ECO:0007669"/>
    <property type="project" value="UniProtKB-UniRule"/>
</dbReference>
<dbReference type="Gene3D" id="1.10.8.60">
    <property type="match status" value="1"/>
</dbReference>
<dbReference type="Pfam" id="PF13654">
    <property type="entry name" value="AAA_32"/>
    <property type="match status" value="1"/>
</dbReference>
<dbReference type="InterPro" id="IPR008269">
    <property type="entry name" value="Lon_proteolytic"/>
</dbReference>
<dbReference type="InterPro" id="IPR020568">
    <property type="entry name" value="Ribosomal_Su5_D2-typ_SF"/>
</dbReference>
<feature type="active site" evidence="2">
    <location>
        <position position="680"/>
    </location>
</feature>
<feature type="domain" description="Lon proteolytic" evidence="3">
    <location>
        <begin position="547"/>
        <end position="742"/>
    </location>
</feature>
<dbReference type="GO" id="GO:0004176">
    <property type="term" value="F:ATP-dependent peptidase activity"/>
    <property type="evidence" value="ECO:0007669"/>
    <property type="project" value="UniProtKB-UniRule"/>
</dbReference>
<dbReference type="InterPro" id="IPR027065">
    <property type="entry name" value="Lon_Prtase"/>
</dbReference>
<dbReference type="InterPro" id="IPR014721">
    <property type="entry name" value="Ribsml_uS5_D2-typ_fold_subgr"/>
</dbReference>
<dbReference type="Gene3D" id="3.40.50.300">
    <property type="entry name" value="P-loop containing nucleotide triphosphate hydrolases"/>
    <property type="match status" value="2"/>
</dbReference>
<dbReference type="PRINTS" id="PR00830">
    <property type="entry name" value="ENDOLAPTASE"/>
</dbReference>
<dbReference type="InterPro" id="IPR027417">
    <property type="entry name" value="P-loop_NTPase"/>
</dbReference>
<dbReference type="EMBL" id="MZGT01000019">
    <property type="protein sequence ID" value="OPJ63128.1"/>
    <property type="molecule type" value="Genomic_DNA"/>
</dbReference>
<dbReference type="PANTHER" id="PTHR10046">
    <property type="entry name" value="ATP DEPENDENT LON PROTEASE FAMILY MEMBER"/>
    <property type="match status" value="1"/>
</dbReference>
<gene>
    <name evidence="4" type="primary">lon</name>
    <name evidence="4" type="ORF">CLCHR_17220</name>
</gene>
<dbReference type="PROSITE" id="PS51786">
    <property type="entry name" value="LON_PROTEOLYTIC"/>
    <property type="match status" value="1"/>
</dbReference>
<dbReference type="Proteomes" id="UP000191056">
    <property type="component" value="Unassembled WGS sequence"/>
</dbReference>
<keyword evidence="1 2" id="KW-0645">Protease</keyword>
<dbReference type="Gene3D" id="3.30.230.10">
    <property type="match status" value="1"/>
</dbReference>
<evidence type="ECO:0000313" key="4">
    <source>
        <dbReference type="EMBL" id="OPJ63128.1"/>
    </source>
</evidence>
<dbReference type="InterPro" id="IPR041699">
    <property type="entry name" value="AAA_32"/>
</dbReference>
<evidence type="ECO:0000313" key="5">
    <source>
        <dbReference type="Proteomes" id="UP000191056"/>
    </source>
</evidence>
<dbReference type="SUPFAM" id="SSF54211">
    <property type="entry name" value="Ribosomal protein S5 domain 2-like"/>
    <property type="match status" value="1"/>
</dbReference>
<dbReference type="EC" id="3.4.21.53" evidence="2"/>
<evidence type="ECO:0000256" key="2">
    <source>
        <dbReference type="PROSITE-ProRule" id="PRU01122"/>
    </source>
</evidence>
<dbReference type="GO" id="GO:0030163">
    <property type="term" value="P:protein catabolic process"/>
    <property type="evidence" value="ECO:0007669"/>
    <property type="project" value="InterPro"/>
</dbReference>
<dbReference type="GO" id="GO:0005524">
    <property type="term" value="F:ATP binding"/>
    <property type="evidence" value="ECO:0007669"/>
    <property type="project" value="InterPro"/>
</dbReference>
<organism evidence="4 5">
    <name type="scientific">Clostridium chromiireducens</name>
    <dbReference type="NCBI Taxonomy" id="225345"/>
    <lineage>
        <taxon>Bacteria</taxon>
        <taxon>Bacillati</taxon>
        <taxon>Bacillota</taxon>
        <taxon>Clostridia</taxon>
        <taxon>Eubacteriales</taxon>
        <taxon>Clostridiaceae</taxon>
        <taxon>Clostridium</taxon>
    </lineage>
</organism>
<dbReference type="RefSeq" id="WP_079439285.1">
    <property type="nucleotide sequence ID" value="NZ_JBLZIA010000018.1"/>
</dbReference>
<dbReference type="GO" id="GO:0006508">
    <property type="term" value="P:proteolysis"/>
    <property type="evidence" value="ECO:0007669"/>
    <property type="project" value="UniProtKB-KW"/>
</dbReference>
<protein>
    <recommendedName>
        <fullName evidence="2">endopeptidase La</fullName>
        <ecNumber evidence="2">3.4.21.53</ecNumber>
    </recommendedName>
</protein>
<keyword evidence="2 4" id="KW-0378">Hydrolase</keyword>
<dbReference type="OrthoDB" id="9758568at2"/>
<comment type="similarity">
    <text evidence="2">Belongs to the peptidase S16 family.</text>
</comment>
<name>A0A1V4ISX8_9CLOT</name>
<comment type="caution">
    <text evidence="4">The sequence shown here is derived from an EMBL/GenBank/DDBJ whole genome shotgun (WGS) entry which is preliminary data.</text>
</comment>
<evidence type="ECO:0000256" key="1">
    <source>
        <dbReference type="ARBA" id="ARBA00022670"/>
    </source>
</evidence>
<reference evidence="4 5" key="1">
    <citation type="submission" date="2017-03" db="EMBL/GenBank/DDBJ databases">
        <title>Genome sequence of Clostridium chromiireducens DSM 23318.</title>
        <authorList>
            <person name="Poehlein A."/>
            <person name="Daniel R."/>
        </authorList>
    </citation>
    <scope>NUCLEOTIDE SEQUENCE [LARGE SCALE GENOMIC DNA]</scope>
    <source>
        <strain evidence="4 5">DSM 23318</strain>
    </source>
</reference>
<keyword evidence="2" id="KW-0720">Serine protease</keyword>
<dbReference type="STRING" id="225345.CLCHR_17220"/>
<dbReference type="Pfam" id="PF05362">
    <property type="entry name" value="Lon_C"/>
    <property type="match status" value="1"/>
</dbReference>
<feature type="active site" evidence="2">
    <location>
        <position position="637"/>
    </location>
</feature>
<sequence>MKKELTPSEVIFSASSTDTVRKSKINKIPELEYTLNKVKKALNIEKDGYNIYYVDSFSKEKLNELIEYIKSVYKNLPPPKDICYAISQEQMSPIALFLPNGRGNLLKEMIDELKEKYFECIMNFYTSSSDDEKESIIEEISEKRNDYITKLMDSAKTKNFDVKATSGGFVFIPLKDEGDEMTENDYENLESDTQETIEKQASKLKKEAEIILETLKDIEISSIEKLKEIYRDYIKKNMQKYKDDLLLQFISQDDVYKYLLQMYDDIEEKVVDCYTINLEEDEESIKEIFSNYDINVIVDNSNVSTPNVIYEEDPTIGNLIGNIEYRNNNGGYSTDISLISAGSLLKANEGCLIVRLSSLISSGLSYYYLKKALIHGKVNYNYTKSYLEVISIAGLKPESIPINLKVVIIGDYESFQILHDNDEDFKRIFPIRIDADTELKYSNNTKNSVASMIKEKINKDNLLDITDDALNEIMKYLARVAGQRNKISIDDYYINKLLYLANNNAKDEDRKNIEKKDIIEVAYEDEKILEDIMDNYKNKKILITTNGTKVGVINALAVVGNGAYSFGKPMRVTCLSHIGDGRIIDIHKESKMSGNIHEKSISTLRGVLSNLISPYERLPVDLQLSFEQTYGMVEGDSASVAEIICILSALSKRPIRQNIAVTGSINQFGEIQAIGGVNEKIEGFHRVCSAIDKISGKGVLIPSTNVDELILRSEVEEDIKKKKFHIYTMDTLEDAIEVLILDEGESIKSFYKEIETEIMKYKSGKKKNGK</sequence>
<evidence type="ECO:0000259" key="3">
    <source>
        <dbReference type="PROSITE" id="PS51786"/>
    </source>
</evidence>
<comment type="catalytic activity">
    <reaction evidence="2">
        <text>Hydrolysis of proteins in presence of ATP.</text>
        <dbReference type="EC" id="3.4.21.53"/>
    </reaction>
</comment>
<keyword evidence="5" id="KW-1185">Reference proteome</keyword>
<proteinExistence type="inferred from homology"/>
<dbReference type="AlphaFoldDB" id="A0A1V4ISX8"/>
<accession>A0A1V4ISX8</accession>